<dbReference type="GO" id="GO:0016705">
    <property type="term" value="F:oxidoreductase activity, acting on paired donors, with incorporation or reduction of molecular oxygen"/>
    <property type="evidence" value="ECO:0007669"/>
    <property type="project" value="InterPro"/>
</dbReference>
<reference evidence="9" key="1">
    <citation type="submission" date="2018-05" db="EMBL/GenBank/DDBJ databases">
        <authorList>
            <person name="Du Z."/>
            <person name="Wang X."/>
        </authorList>
    </citation>
    <scope>NUCLEOTIDE SEQUENCE [LARGE SCALE GENOMIC DNA]</scope>
    <source>
        <strain evidence="9">WDS4C29</strain>
    </source>
</reference>
<dbReference type="InterPro" id="IPR005123">
    <property type="entry name" value="Oxoglu/Fe-dep_dioxygenase_dom"/>
</dbReference>
<comment type="caution">
    <text evidence="8">The sequence shown here is derived from an EMBL/GenBank/DDBJ whole genome shotgun (WGS) entry which is preliminary data.</text>
</comment>
<evidence type="ECO:0000256" key="1">
    <source>
        <dbReference type="ARBA" id="ARBA00001961"/>
    </source>
</evidence>
<organism evidence="8 9">
    <name type="scientific">Salibaculum griseiflavum</name>
    <dbReference type="NCBI Taxonomy" id="1914409"/>
    <lineage>
        <taxon>Bacteria</taxon>
        <taxon>Pseudomonadati</taxon>
        <taxon>Pseudomonadota</taxon>
        <taxon>Alphaproteobacteria</taxon>
        <taxon>Rhodobacterales</taxon>
        <taxon>Roseobacteraceae</taxon>
        <taxon>Salibaculum</taxon>
    </lineage>
</organism>
<dbReference type="SUPFAM" id="SSF51197">
    <property type="entry name" value="Clavaminate synthase-like"/>
    <property type="match status" value="1"/>
</dbReference>
<dbReference type="Pfam" id="PF13640">
    <property type="entry name" value="2OG-FeII_Oxy_3"/>
    <property type="match status" value="1"/>
</dbReference>
<dbReference type="OrthoDB" id="9812472at2"/>
<keyword evidence="2" id="KW-0479">Metal-binding</keyword>
<evidence type="ECO:0000256" key="4">
    <source>
        <dbReference type="ARBA" id="ARBA00022964"/>
    </source>
</evidence>
<comment type="cofactor">
    <cofactor evidence="1">
        <name>L-ascorbate</name>
        <dbReference type="ChEBI" id="CHEBI:38290"/>
    </cofactor>
</comment>
<evidence type="ECO:0000256" key="6">
    <source>
        <dbReference type="ARBA" id="ARBA00023004"/>
    </source>
</evidence>
<sequence>MIRTHAIPDAFSPAECERLLAVVAEAPANDARLVGRQTDHNQRRASLVWVEDLDEVDWVMDRIVTLVAEANRTVFDFSLTEFAESAQVASYDADVGGHFDWHSDIGDGRLAGRRKLTMVVQLSDPASYEGGMLEIMPSGHVIAASNARGAAVLFPSYLLHRVTPITRGQRQSLTIWAHGPAFR</sequence>
<evidence type="ECO:0000313" key="8">
    <source>
        <dbReference type="EMBL" id="PWG17563.1"/>
    </source>
</evidence>
<dbReference type="GO" id="GO:0051213">
    <property type="term" value="F:dioxygenase activity"/>
    <property type="evidence" value="ECO:0007669"/>
    <property type="project" value="UniProtKB-KW"/>
</dbReference>
<dbReference type="GO" id="GO:0005506">
    <property type="term" value="F:iron ion binding"/>
    <property type="evidence" value="ECO:0007669"/>
    <property type="project" value="InterPro"/>
</dbReference>
<keyword evidence="5" id="KW-0560">Oxidoreductase</keyword>
<dbReference type="InterPro" id="IPR044862">
    <property type="entry name" value="Pro_4_hyd_alph_FE2OG_OXY"/>
</dbReference>
<dbReference type="Gene3D" id="2.60.120.620">
    <property type="entry name" value="q2cbj1_9rhob like domain"/>
    <property type="match status" value="1"/>
</dbReference>
<dbReference type="PROSITE" id="PS51471">
    <property type="entry name" value="FE2OG_OXY"/>
    <property type="match status" value="1"/>
</dbReference>
<keyword evidence="4" id="KW-0223">Dioxygenase</keyword>
<keyword evidence="6" id="KW-0408">Iron</keyword>
<dbReference type="GO" id="GO:0031418">
    <property type="term" value="F:L-ascorbic acid binding"/>
    <property type="evidence" value="ECO:0007669"/>
    <property type="project" value="UniProtKB-KW"/>
</dbReference>
<dbReference type="Proteomes" id="UP000245293">
    <property type="component" value="Unassembled WGS sequence"/>
</dbReference>
<keyword evidence="3" id="KW-0847">Vitamin C</keyword>
<name>A0A2V1P512_9RHOB</name>
<accession>A0A2V1P512</accession>
<evidence type="ECO:0000313" key="9">
    <source>
        <dbReference type="Proteomes" id="UP000245293"/>
    </source>
</evidence>
<dbReference type="InterPro" id="IPR006620">
    <property type="entry name" value="Pro_4_hyd_alph"/>
</dbReference>
<proteinExistence type="predicted"/>
<evidence type="ECO:0000256" key="3">
    <source>
        <dbReference type="ARBA" id="ARBA00022896"/>
    </source>
</evidence>
<evidence type="ECO:0000259" key="7">
    <source>
        <dbReference type="PROSITE" id="PS51471"/>
    </source>
</evidence>
<feature type="domain" description="Fe2OG dioxygenase" evidence="7">
    <location>
        <begin position="82"/>
        <end position="179"/>
    </location>
</feature>
<protein>
    <submittedName>
        <fullName evidence="8">Oxidoreductase</fullName>
    </submittedName>
</protein>
<dbReference type="EMBL" id="QETF01000004">
    <property type="protein sequence ID" value="PWG17563.1"/>
    <property type="molecule type" value="Genomic_DNA"/>
</dbReference>
<dbReference type="SMART" id="SM00702">
    <property type="entry name" value="P4Hc"/>
    <property type="match status" value="1"/>
</dbReference>
<evidence type="ECO:0000256" key="2">
    <source>
        <dbReference type="ARBA" id="ARBA00022723"/>
    </source>
</evidence>
<dbReference type="RefSeq" id="WP_109387194.1">
    <property type="nucleotide sequence ID" value="NZ_QETF01000004.1"/>
</dbReference>
<gene>
    <name evidence="8" type="ORF">DFK10_04875</name>
</gene>
<keyword evidence="9" id="KW-1185">Reference proteome</keyword>
<dbReference type="AlphaFoldDB" id="A0A2V1P512"/>
<evidence type="ECO:0000256" key="5">
    <source>
        <dbReference type="ARBA" id="ARBA00023002"/>
    </source>
</evidence>